<proteinExistence type="predicted"/>
<keyword evidence="1" id="KW-0143">Chaperone</keyword>
<sequence length="366" mass="41019">MSFSRRFELLLSPLVTAEMELHELDFTLDVLSPSLHSKYSFFDSPLLHFHCFDSWGADLAAAARRAETEIQLQSLSTRVAALEAGFERALGARTEEAKDRKFKWTAEIKGAKGEESQQLYKVVAEAKASGERRVKLTKNVKGKGCYTFETSTKSAATGEENANNKKGDTKKKGMEVRKPVEIKEDNNPGAIHIKKAFSKRALVDGKGKRKELSPQDAAMIIQGSFRAYLIRRSQVLHGLRDLAVAKAKLKEIRSNFNNLSYRQRIGRDIEERQRFTEKIIVLLLTVEAIQGSDYMIRAAKKSIIDELEIKLEVVDPQQPGELGSSRRRKFDLPESVSIGRELARSVAQVVQLIDEHDDDAVPGTSS</sequence>
<organism evidence="2 3">
    <name type="scientific">Platanthera zijinensis</name>
    <dbReference type="NCBI Taxonomy" id="2320716"/>
    <lineage>
        <taxon>Eukaryota</taxon>
        <taxon>Viridiplantae</taxon>
        <taxon>Streptophyta</taxon>
        <taxon>Embryophyta</taxon>
        <taxon>Tracheophyta</taxon>
        <taxon>Spermatophyta</taxon>
        <taxon>Magnoliopsida</taxon>
        <taxon>Liliopsida</taxon>
        <taxon>Asparagales</taxon>
        <taxon>Orchidaceae</taxon>
        <taxon>Orchidoideae</taxon>
        <taxon>Orchideae</taxon>
        <taxon>Orchidinae</taxon>
        <taxon>Platanthera</taxon>
    </lineage>
</organism>
<evidence type="ECO:0000313" key="3">
    <source>
        <dbReference type="Proteomes" id="UP001418222"/>
    </source>
</evidence>
<gene>
    <name evidence="2" type="primary">BAG7</name>
    <name evidence="2" type="ORF">KSP39_PZI012788</name>
</gene>
<dbReference type="AlphaFoldDB" id="A0AAP0BDY8"/>
<reference evidence="2 3" key="1">
    <citation type="journal article" date="2022" name="Nat. Plants">
        <title>Genomes of leafy and leafless Platanthera orchids illuminate the evolution of mycoheterotrophy.</title>
        <authorList>
            <person name="Li M.H."/>
            <person name="Liu K.W."/>
            <person name="Li Z."/>
            <person name="Lu H.C."/>
            <person name="Ye Q.L."/>
            <person name="Zhang D."/>
            <person name="Wang J.Y."/>
            <person name="Li Y.F."/>
            <person name="Zhong Z.M."/>
            <person name="Liu X."/>
            <person name="Yu X."/>
            <person name="Liu D.K."/>
            <person name="Tu X.D."/>
            <person name="Liu B."/>
            <person name="Hao Y."/>
            <person name="Liao X.Y."/>
            <person name="Jiang Y.T."/>
            <person name="Sun W.H."/>
            <person name="Chen J."/>
            <person name="Chen Y.Q."/>
            <person name="Ai Y."/>
            <person name="Zhai J.W."/>
            <person name="Wu S.S."/>
            <person name="Zhou Z."/>
            <person name="Hsiao Y.Y."/>
            <person name="Wu W.L."/>
            <person name="Chen Y.Y."/>
            <person name="Lin Y.F."/>
            <person name="Hsu J.L."/>
            <person name="Li C.Y."/>
            <person name="Wang Z.W."/>
            <person name="Zhao X."/>
            <person name="Zhong W.Y."/>
            <person name="Ma X.K."/>
            <person name="Ma L."/>
            <person name="Huang J."/>
            <person name="Chen G.Z."/>
            <person name="Huang M.Z."/>
            <person name="Huang L."/>
            <person name="Peng D.H."/>
            <person name="Luo Y.B."/>
            <person name="Zou S.Q."/>
            <person name="Chen S.P."/>
            <person name="Lan S."/>
            <person name="Tsai W.C."/>
            <person name="Van de Peer Y."/>
            <person name="Liu Z.J."/>
        </authorList>
    </citation>
    <scope>NUCLEOTIDE SEQUENCE [LARGE SCALE GENOMIC DNA]</scope>
    <source>
        <strain evidence="2">Lor287</strain>
    </source>
</reference>
<dbReference type="InterPro" id="IPR040400">
    <property type="entry name" value="BAG5/6/7/8"/>
</dbReference>
<dbReference type="PANTHER" id="PTHR33322:SF3">
    <property type="entry name" value="BAG FAMILY MOLECULAR CHAPERONE REGULATOR 7"/>
    <property type="match status" value="1"/>
</dbReference>
<dbReference type="EMBL" id="JBBWWQ010000010">
    <property type="protein sequence ID" value="KAK8936514.1"/>
    <property type="molecule type" value="Genomic_DNA"/>
</dbReference>
<protein>
    <submittedName>
        <fullName evidence="2">BAG family molecular chaperone regulator 7</fullName>
    </submittedName>
</protein>
<dbReference type="Proteomes" id="UP001418222">
    <property type="component" value="Unassembled WGS sequence"/>
</dbReference>
<dbReference type="PANTHER" id="PTHR33322">
    <property type="entry name" value="BAG DOMAIN CONTAINING PROTEIN, EXPRESSED"/>
    <property type="match status" value="1"/>
</dbReference>
<evidence type="ECO:0000313" key="2">
    <source>
        <dbReference type="EMBL" id="KAK8936514.1"/>
    </source>
</evidence>
<accession>A0AAP0BDY8</accession>
<comment type="caution">
    <text evidence="2">The sequence shown here is derived from an EMBL/GenBank/DDBJ whole genome shotgun (WGS) entry which is preliminary data.</text>
</comment>
<evidence type="ECO:0000256" key="1">
    <source>
        <dbReference type="ARBA" id="ARBA00023186"/>
    </source>
</evidence>
<dbReference type="GO" id="GO:0009506">
    <property type="term" value="C:plasmodesma"/>
    <property type="evidence" value="ECO:0007669"/>
    <property type="project" value="TreeGrafter"/>
</dbReference>
<keyword evidence="3" id="KW-1185">Reference proteome</keyword>
<name>A0AAP0BDY8_9ASPA</name>
<dbReference type="GO" id="GO:0006457">
    <property type="term" value="P:protein folding"/>
    <property type="evidence" value="ECO:0007669"/>
    <property type="project" value="TreeGrafter"/>
</dbReference>